<name>A0A5B7GES4_PORTR</name>
<dbReference type="OrthoDB" id="5835829at2759"/>
<evidence type="ECO:0000313" key="2">
    <source>
        <dbReference type="Proteomes" id="UP000324222"/>
    </source>
</evidence>
<sequence length="123" mass="13331">MNEVHLAYFFSSVGEEAAHREKQDYQIPTDVFSLIDAHCLSLLGDPALAQHLASLNFTVALVDLIANECSLALAHRLGLPVVGFWGFSFQGGEVCVCVCVCVCVFGGNGAMRRKPCSQGKRKE</sequence>
<dbReference type="AlphaFoldDB" id="A0A5B7GES4"/>
<organism evidence="1 2">
    <name type="scientific">Portunus trituberculatus</name>
    <name type="common">Swimming crab</name>
    <name type="synonym">Neptunus trituberculatus</name>
    <dbReference type="NCBI Taxonomy" id="210409"/>
    <lineage>
        <taxon>Eukaryota</taxon>
        <taxon>Metazoa</taxon>
        <taxon>Ecdysozoa</taxon>
        <taxon>Arthropoda</taxon>
        <taxon>Crustacea</taxon>
        <taxon>Multicrustacea</taxon>
        <taxon>Malacostraca</taxon>
        <taxon>Eumalacostraca</taxon>
        <taxon>Eucarida</taxon>
        <taxon>Decapoda</taxon>
        <taxon>Pleocyemata</taxon>
        <taxon>Brachyura</taxon>
        <taxon>Eubrachyura</taxon>
        <taxon>Portunoidea</taxon>
        <taxon>Portunidae</taxon>
        <taxon>Portuninae</taxon>
        <taxon>Portunus</taxon>
    </lineage>
</organism>
<evidence type="ECO:0000313" key="1">
    <source>
        <dbReference type="EMBL" id="MPC55833.1"/>
    </source>
</evidence>
<comment type="caution">
    <text evidence="1">The sequence shown here is derived from an EMBL/GenBank/DDBJ whole genome shotgun (WGS) entry which is preliminary data.</text>
</comment>
<reference evidence="1 2" key="1">
    <citation type="submission" date="2019-05" db="EMBL/GenBank/DDBJ databases">
        <title>Another draft genome of Portunus trituberculatus and its Hox gene families provides insights of decapod evolution.</title>
        <authorList>
            <person name="Jeong J.-H."/>
            <person name="Song I."/>
            <person name="Kim S."/>
            <person name="Choi T."/>
            <person name="Kim D."/>
            <person name="Ryu S."/>
            <person name="Kim W."/>
        </authorList>
    </citation>
    <scope>NUCLEOTIDE SEQUENCE [LARGE SCALE GENOMIC DNA]</scope>
    <source>
        <tissue evidence="1">Muscle</tissue>
    </source>
</reference>
<gene>
    <name evidence="1" type="ORF">E2C01_049778</name>
</gene>
<dbReference type="SUPFAM" id="SSF53756">
    <property type="entry name" value="UDP-Glycosyltransferase/glycogen phosphorylase"/>
    <property type="match status" value="1"/>
</dbReference>
<protein>
    <submittedName>
        <fullName evidence="1">Uncharacterized protein</fullName>
    </submittedName>
</protein>
<accession>A0A5B7GES4</accession>
<proteinExistence type="predicted"/>
<dbReference type="Proteomes" id="UP000324222">
    <property type="component" value="Unassembled WGS sequence"/>
</dbReference>
<dbReference type="EMBL" id="VSRR010013477">
    <property type="protein sequence ID" value="MPC55833.1"/>
    <property type="molecule type" value="Genomic_DNA"/>
</dbReference>
<keyword evidence="2" id="KW-1185">Reference proteome</keyword>